<dbReference type="EMBL" id="JAIWQS010000001">
    <property type="protein sequence ID" value="KAJ8775365.1"/>
    <property type="molecule type" value="Genomic_DNA"/>
</dbReference>
<feature type="domain" description="Zinc knuckle CX2CX4HX4C" evidence="3">
    <location>
        <begin position="150"/>
        <end position="197"/>
    </location>
</feature>
<dbReference type="InterPro" id="IPR025558">
    <property type="entry name" value="DUF4283"/>
</dbReference>
<name>A0AAV8UBL7_9ROSI</name>
<evidence type="ECO:0008006" key="6">
    <source>
        <dbReference type="Google" id="ProtNLM"/>
    </source>
</evidence>
<reference evidence="4 5" key="1">
    <citation type="submission" date="2021-09" db="EMBL/GenBank/DDBJ databases">
        <title>Genomic insights and catalytic innovation underlie evolution of tropane alkaloids biosynthesis.</title>
        <authorList>
            <person name="Wang Y.-J."/>
            <person name="Tian T."/>
            <person name="Huang J.-P."/>
            <person name="Huang S.-X."/>
        </authorList>
    </citation>
    <scope>NUCLEOTIDE SEQUENCE [LARGE SCALE GENOMIC DNA]</scope>
    <source>
        <strain evidence="4">KIB-2018</strain>
        <tissue evidence="4">Leaf</tissue>
    </source>
</reference>
<dbReference type="InterPro" id="IPR025836">
    <property type="entry name" value="Zn_knuckle_CX2CX4HX4C"/>
</dbReference>
<keyword evidence="5" id="KW-1185">Reference proteome</keyword>
<dbReference type="Proteomes" id="UP001159364">
    <property type="component" value="Linkage Group LG01"/>
</dbReference>
<dbReference type="PANTHER" id="PTHR31286:SF153">
    <property type="entry name" value="DUF4283 DOMAIN PROTEIN"/>
    <property type="match status" value="1"/>
</dbReference>
<dbReference type="AlphaFoldDB" id="A0AAV8UBL7"/>
<dbReference type="PANTHER" id="PTHR31286">
    <property type="entry name" value="GLYCINE-RICH CELL WALL STRUCTURAL PROTEIN 1.8-LIKE"/>
    <property type="match status" value="1"/>
</dbReference>
<feature type="compositionally biased region" description="Basic and acidic residues" evidence="1">
    <location>
        <begin position="252"/>
        <end position="265"/>
    </location>
</feature>
<proteinExistence type="predicted"/>
<evidence type="ECO:0000259" key="3">
    <source>
        <dbReference type="Pfam" id="PF14392"/>
    </source>
</evidence>
<dbReference type="Pfam" id="PF14392">
    <property type="entry name" value="zf-CCHC_4"/>
    <property type="match status" value="1"/>
</dbReference>
<evidence type="ECO:0000313" key="4">
    <source>
        <dbReference type="EMBL" id="KAJ8775365.1"/>
    </source>
</evidence>
<evidence type="ECO:0000256" key="1">
    <source>
        <dbReference type="SAM" id="MobiDB-lite"/>
    </source>
</evidence>
<dbReference type="InterPro" id="IPR040256">
    <property type="entry name" value="At4g02000-like"/>
</dbReference>
<feature type="region of interest" description="Disordered" evidence="1">
    <location>
        <begin position="241"/>
        <end position="269"/>
    </location>
</feature>
<feature type="domain" description="DUF4283" evidence="2">
    <location>
        <begin position="42"/>
        <end position="90"/>
    </location>
</feature>
<organism evidence="4 5">
    <name type="scientific">Erythroxylum novogranatense</name>
    <dbReference type="NCBI Taxonomy" id="1862640"/>
    <lineage>
        <taxon>Eukaryota</taxon>
        <taxon>Viridiplantae</taxon>
        <taxon>Streptophyta</taxon>
        <taxon>Embryophyta</taxon>
        <taxon>Tracheophyta</taxon>
        <taxon>Spermatophyta</taxon>
        <taxon>Magnoliopsida</taxon>
        <taxon>eudicotyledons</taxon>
        <taxon>Gunneridae</taxon>
        <taxon>Pentapetalae</taxon>
        <taxon>rosids</taxon>
        <taxon>fabids</taxon>
        <taxon>Malpighiales</taxon>
        <taxon>Erythroxylaceae</taxon>
        <taxon>Erythroxylum</taxon>
    </lineage>
</organism>
<dbReference type="Pfam" id="PF14111">
    <property type="entry name" value="DUF4283"/>
    <property type="match status" value="1"/>
</dbReference>
<accession>A0AAV8UBL7</accession>
<protein>
    <recommendedName>
        <fullName evidence="6">CCHC-type domain-containing protein</fullName>
    </recommendedName>
</protein>
<evidence type="ECO:0000259" key="2">
    <source>
        <dbReference type="Pfam" id="PF14111"/>
    </source>
</evidence>
<comment type="caution">
    <text evidence="4">The sequence shown here is derived from an EMBL/GenBank/DDBJ whole genome shotgun (WGS) entry which is preliminary data.</text>
</comment>
<evidence type="ECO:0000313" key="5">
    <source>
        <dbReference type="Proteomes" id="UP001159364"/>
    </source>
</evidence>
<sequence>MEADFTHLSISAKEDQELVIPHSVLQSPVSYELCLISGTLWGITISELGAKRYLFHFFHSVDMERVLTGAPWLFNKHLLVFSPIKPGEDPLLISLIYVDICVEVWDLQPGFMTATVASSLGNFIGSFLEYDTSHSPTDGLDLFMKIRVRLDVRQPLKRKKKLIAFDGHPFHVTFRYQQIQVYCYFCGKLGHTDSFCDLLLHHKKEDLKPLWSENLRALPRRITRPSSSWLRLDLAGTSLPSGPSISGTSLHVPEDDPIDNHDEGKKRARVRSLSISVSNSIDSVLDTTSNPTVEPVQRVDRPS</sequence>
<feature type="region of interest" description="Disordered" evidence="1">
    <location>
        <begin position="284"/>
        <end position="303"/>
    </location>
</feature>
<gene>
    <name evidence="4" type="ORF">K2173_023130</name>
</gene>